<comment type="caution">
    <text evidence="1">The sequence shown here is derived from an EMBL/GenBank/DDBJ whole genome shotgun (WGS) entry which is preliminary data.</text>
</comment>
<gene>
    <name evidence="1" type="ORF">COW36_10690</name>
</gene>
<proteinExistence type="predicted"/>
<accession>A0A2M7G4Y5</accession>
<evidence type="ECO:0000313" key="2">
    <source>
        <dbReference type="Proteomes" id="UP000231019"/>
    </source>
</evidence>
<name>A0A2M7G4Y5_9BACT</name>
<dbReference type="EMBL" id="PFFQ01000032">
    <property type="protein sequence ID" value="PIW16935.1"/>
    <property type="molecule type" value="Genomic_DNA"/>
</dbReference>
<dbReference type="Proteomes" id="UP000231019">
    <property type="component" value="Unassembled WGS sequence"/>
</dbReference>
<sequence length="406" mass="47262">MIRQWTVSGSPALEKKIDRMVAGLRSRLAHRFGPEDYQAVMITGGYGRGEGGVEVKNGQETLHNNLDLIWVTPHAAKLDLIREKLEQEALHFQRNHGIALDTFVIDEAHLRRLPCLVMLYDMRHGHRQLLGKPGYLKDILRYGVQDILPSDVRNLMVNRGTLLLINRWLLSLGEPTPELRKQIVRHAMKAMIGMGDALLFMRGEYHWSYLDKAHRMQLALDIPLKVRKAYDQAALFRFKPDYQAFENIDLTAWNEDLIQMLQESHLKFESWRLGISQKSFMWVHYPKQVLRHNLVAEWQHRGTRLRRIKHFLTNQSFSSHLNAFENLGLRATDSASLLALLFPVVAYELTQKNYMGLVREQLQSTSFSRQELLEDYLRTWATYMDPALIQNMKKWKAAMHLQEVAA</sequence>
<dbReference type="AlphaFoldDB" id="A0A2M7G4Y5"/>
<protein>
    <submittedName>
        <fullName evidence="1">Uncharacterized protein</fullName>
    </submittedName>
</protein>
<reference evidence="1 2" key="1">
    <citation type="submission" date="2017-09" db="EMBL/GenBank/DDBJ databases">
        <title>Depth-based differentiation of microbial function through sediment-hosted aquifers and enrichment of novel symbionts in the deep terrestrial subsurface.</title>
        <authorList>
            <person name="Probst A.J."/>
            <person name="Ladd B."/>
            <person name="Jarett J.K."/>
            <person name="Geller-Mcgrath D.E."/>
            <person name="Sieber C.M."/>
            <person name="Emerson J.B."/>
            <person name="Anantharaman K."/>
            <person name="Thomas B.C."/>
            <person name="Malmstrom R."/>
            <person name="Stieglmeier M."/>
            <person name="Klingl A."/>
            <person name="Woyke T."/>
            <person name="Ryan C.M."/>
            <person name="Banfield J.F."/>
        </authorList>
    </citation>
    <scope>NUCLEOTIDE SEQUENCE [LARGE SCALE GENOMIC DNA]</scope>
    <source>
        <strain evidence="1">CG17_big_fil_post_rev_8_21_14_2_50_48_46</strain>
    </source>
</reference>
<evidence type="ECO:0000313" key="1">
    <source>
        <dbReference type="EMBL" id="PIW16935.1"/>
    </source>
</evidence>
<organism evidence="1 2">
    <name type="scientific">bacterium (Candidatus Blackallbacteria) CG17_big_fil_post_rev_8_21_14_2_50_48_46</name>
    <dbReference type="NCBI Taxonomy" id="2014261"/>
    <lineage>
        <taxon>Bacteria</taxon>
        <taxon>Candidatus Blackallbacteria</taxon>
    </lineage>
</organism>